<dbReference type="InterPro" id="IPR035979">
    <property type="entry name" value="RBD_domain_sf"/>
</dbReference>
<organism evidence="5 6">
    <name type="scientific">Malassezia caprae</name>
    <dbReference type="NCBI Taxonomy" id="1381934"/>
    <lineage>
        <taxon>Eukaryota</taxon>
        <taxon>Fungi</taxon>
        <taxon>Dikarya</taxon>
        <taxon>Basidiomycota</taxon>
        <taxon>Ustilaginomycotina</taxon>
        <taxon>Malasseziomycetes</taxon>
        <taxon>Malasseziales</taxon>
        <taxon>Malasseziaceae</taxon>
        <taxon>Malassezia</taxon>
    </lineage>
</organism>
<dbReference type="Proteomes" id="UP001220961">
    <property type="component" value="Chromosome 1"/>
</dbReference>
<accession>A0AAF0ITP9</accession>
<dbReference type="GO" id="GO:0003723">
    <property type="term" value="F:RNA binding"/>
    <property type="evidence" value="ECO:0007669"/>
    <property type="project" value="UniProtKB-UniRule"/>
</dbReference>
<evidence type="ECO:0000256" key="2">
    <source>
        <dbReference type="PROSITE-ProRule" id="PRU00176"/>
    </source>
</evidence>
<feature type="compositionally biased region" description="Basic and acidic residues" evidence="3">
    <location>
        <begin position="131"/>
        <end position="140"/>
    </location>
</feature>
<dbReference type="InterPro" id="IPR012677">
    <property type="entry name" value="Nucleotide-bd_a/b_plait_sf"/>
</dbReference>
<proteinExistence type="predicted"/>
<dbReference type="Pfam" id="PF00076">
    <property type="entry name" value="RRM_1"/>
    <property type="match status" value="2"/>
</dbReference>
<sequence length="245" mass="27144">MADEASASAAAPNETLYIQNLNERVQLPIMKQSLEALFSTFGPVLSIVAHKNLRMRGQAFVSFPDKETASRAMNERVSYARTPSDSVVAHRGGAPGTPEAEQALEAHKAARLAQKPLTRRRNIHRQRALQRKKEQEHAIARGDVPAPTPRRTAPARTQANQLPDEYVPPNRILFLQQMPSTVTRDQLLGIFGSMPNLYEVRTIPGRTDIAFVEFHDIPSSVAAREATNGYTFPTGEHLKVSFARA</sequence>
<gene>
    <name evidence="5" type="ORF">MCAP1_000281</name>
</gene>
<dbReference type="FunFam" id="3.30.70.330:FF:000029">
    <property type="entry name" value="U2 small nuclear ribonucleoprotein B"/>
    <property type="match status" value="1"/>
</dbReference>
<evidence type="ECO:0000259" key="4">
    <source>
        <dbReference type="PROSITE" id="PS50102"/>
    </source>
</evidence>
<feature type="compositionally biased region" description="Basic residues" evidence="3">
    <location>
        <begin position="119"/>
        <end position="130"/>
    </location>
</feature>
<evidence type="ECO:0000256" key="1">
    <source>
        <dbReference type="ARBA" id="ARBA00022884"/>
    </source>
</evidence>
<evidence type="ECO:0000256" key="3">
    <source>
        <dbReference type="SAM" id="MobiDB-lite"/>
    </source>
</evidence>
<dbReference type="PANTHER" id="PTHR10501">
    <property type="entry name" value="U1 SMALL NUCLEAR RIBONUCLEOPROTEIN A/U2 SMALL NUCLEAR RIBONUCLEOPROTEIN B"/>
    <property type="match status" value="1"/>
</dbReference>
<dbReference type="SMART" id="SM00360">
    <property type="entry name" value="RRM"/>
    <property type="match status" value="2"/>
</dbReference>
<feature type="domain" description="RRM" evidence="4">
    <location>
        <begin position="14"/>
        <end position="82"/>
    </location>
</feature>
<dbReference type="AlphaFoldDB" id="A0AAF0ITP9"/>
<evidence type="ECO:0000313" key="6">
    <source>
        <dbReference type="Proteomes" id="UP001220961"/>
    </source>
</evidence>
<evidence type="ECO:0000313" key="5">
    <source>
        <dbReference type="EMBL" id="WFD18069.1"/>
    </source>
</evidence>
<reference evidence="5" key="1">
    <citation type="submission" date="2023-03" db="EMBL/GenBank/DDBJ databases">
        <title>Mating type loci evolution in Malassezia.</title>
        <authorList>
            <person name="Coelho M.A."/>
        </authorList>
    </citation>
    <scope>NUCLEOTIDE SEQUENCE</scope>
    <source>
        <strain evidence="5">CBS 10434</strain>
    </source>
</reference>
<dbReference type="EMBL" id="CP119908">
    <property type="protein sequence ID" value="WFD18069.1"/>
    <property type="molecule type" value="Genomic_DNA"/>
</dbReference>
<dbReference type="PROSITE" id="PS50102">
    <property type="entry name" value="RRM"/>
    <property type="match status" value="2"/>
</dbReference>
<dbReference type="SUPFAM" id="SSF54928">
    <property type="entry name" value="RNA-binding domain, RBD"/>
    <property type="match status" value="1"/>
</dbReference>
<protein>
    <recommendedName>
        <fullName evidence="4">RRM domain-containing protein</fullName>
    </recommendedName>
</protein>
<name>A0AAF0ITP9_9BASI</name>
<keyword evidence="1 2" id="KW-0694">RNA-binding</keyword>
<dbReference type="CDD" id="cd12247">
    <property type="entry name" value="RRM2_U1A_like"/>
    <property type="match status" value="1"/>
</dbReference>
<feature type="domain" description="RRM" evidence="4">
    <location>
        <begin position="171"/>
        <end position="245"/>
    </location>
</feature>
<dbReference type="Gene3D" id="3.30.70.330">
    <property type="match status" value="2"/>
</dbReference>
<dbReference type="InterPro" id="IPR000504">
    <property type="entry name" value="RRM_dom"/>
</dbReference>
<keyword evidence="6" id="KW-1185">Reference proteome</keyword>
<feature type="region of interest" description="Disordered" evidence="3">
    <location>
        <begin position="119"/>
        <end position="157"/>
    </location>
</feature>